<dbReference type="Gene3D" id="1.10.287.70">
    <property type="match status" value="1"/>
</dbReference>
<evidence type="ECO:0000256" key="2">
    <source>
        <dbReference type="ARBA" id="ARBA00022475"/>
    </source>
</evidence>
<reference evidence="11" key="1">
    <citation type="submission" date="2025-08" db="UniProtKB">
        <authorList>
            <consortium name="RefSeq"/>
        </authorList>
    </citation>
    <scope>IDENTIFICATION</scope>
    <source>
        <tissue evidence="11">Whole organism</tissue>
    </source>
</reference>
<evidence type="ECO:0000313" key="10">
    <source>
        <dbReference type="Proteomes" id="UP000504606"/>
    </source>
</evidence>
<evidence type="ECO:0000256" key="5">
    <source>
        <dbReference type="ARBA" id="ARBA00023136"/>
    </source>
</evidence>
<dbReference type="CTD" id="40198"/>
<dbReference type="InterPro" id="IPR052192">
    <property type="entry name" value="Insect_Ionotropic_Sensory_Rcpt"/>
</dbReference>
<keyword evidence="5 9" id="KW-0472">Membrane</keyword>
<evidence type="ECO:0000256" key="6">
    <source>
        <dbReference type="ARBA" id="ARBA00023170"/>
    </source>
</evidence>
<keyword evidence="6 11" id="KW-0675">Receptor</keyword>
<gene>
    <name evidence="11" type="primary">LOC113208925</name>
</gene>
<organism evidence="10 11">
    <name type="scientific">Frankliniella occidentalis</name>
    <name type="common">Western flower thrips</name>
    <name type="synonym">Euthrips occidentalis</name>
    <dbReference type="NCBI Taxonomy" id="133901"/>
    <lineage>
        <taxon>Eukaryota</taxon>
        <taxon>Metazoa</taxon>
        <taxon>Ecdysozoa</taxon>
        <taxon>Arthropoda</taxon>
        <taxon>Hexapoda</taxon>
        <taxon>Insecta</taxon>
        <taxon>Pterygota</taxon>
        <taxon>Neoptera</taxon>
        <taxon>Paraneoptera</taxon>
        <taxon>Thysanoptera</taxon>
        <taxon>Terebrantia</taxon>
        <taxon>Thripoidea</taxon>
        <taxon>Thripidae</taxon>
        <taxon>Frankliniella</taxon>
    </lineage>
</organism>
<dbReference type="GeneID" id="113208925"/>
<keyword evidence="7" id="KW-0325">Glycoprotein</keyword>
<dbReference type="Gene3D" id="3.40.190.10">
    <property type="entry name" value="Periplasmic binding protein-like II"/>
    <property type="match status" value="1"/>
</dbReference>
<protein>
    <submittedName>
        <fullName evidence="11">Glutamate receptor ionotropic, delta-1</fullName>
    </submittedName>
</protein>
<evidence type="ECO:0000313" key="11">
    <source>
        <dbReference type="RefSeq" id="XP_052122781.1"/>
    </source>
</evidence>
<evidence type="ECO:0000256" key="7">
    <source>
        <dbReference type="ARBA" id="ARBA00023180"/>
    </source>
</evidence>
<keyword evidence="4 9" id="KW-1133">Transmembrane helix</keyword>
<name>A0A9C6TYU1_FRAOC</name>
<dbReference type="GO" id="GO:0005886">
    <property type="term" value="C:plasma membrane"/>
    <property type="evidence" value="ECO:0007669"/>
    <property type="project" value="UniProtKB-SubCell"/>
</dbReference>
<dbReference type="Proteomes" id="UP000504606">
    <property type="component" value="Unplaced"/>
</dbReference>
<dbReference type="RefSeq" id="XP_052122781.1">
    <property type="nucleotide sequence ID" value="XM_052266821.1"/>
</dbReference>
<keyword evidence="3 9" id="KW-0812">Transmembrane</keyword>
<proteinExistence type="predicted"/>
<dbReference type="KEGG" id="foc:113208925"/>
<evidence type="ECO:0000256" key="1">
    <source>
        <dbReference type="ARBA" id="ARBA00004651"/>
    </source>
</evidence>
<feature type="region of interest" description="Disordered" evidence="8">
    <location>
        <begin position="249"/>
        <end position="272"/>
    </location>
</feature>
<dbReference type="SUPFAM" id="SSF53850">
    <property type="entry name" value="Periplasmic binding protein-like II"/>
    <property type="match status" value="1"/>
</dbReference>
<evidence type="ECO:0000256" key="3">
    <source>
        <dbReference type="ARBA" id="ARBA00022692"/>
    </source>
</evidence>
<evidence type="ECO:0000256" key="8">
    <source>
        <dbReference type="SAM" id="MobiDB-lite"/>
    </source>
</evidence>
<dbReference type="PANTHER" id="PTHR42643:SF24">
    <property type="entry name" value="IONOTROPIC RECEPTOR 60A"/>
    <property type="match status" value="1"/>
</dbReference>
<evidence type="ECO:0000256" key="4">
    <source>
        <dbReference type="ARBA" id="ARBA00022989"/>
    </source>
</evidence>
<accession>A0A9C6TYU1</accession>
<evidence type="ECO:0000256" key="9">
    <source>
        <dbReference type="SAM" id="Phobius"/>
    </source>
</evidence>
<comment type="subcellular location">
    <subcellularLocation>
        <location evidence="1">Cell membrane</location>
        <topology evidence="1">Multi-pass membrane protein</topology>
    </subcellularLocation>
</comment>
<dbReference type="OrthoDB" id="5984008at2759"/>
<sequence>MRAAGLVNILLTGVCLTPDYSKDRLNNTLKREVELLKDGPPPQDVCLIPGNEVKNILVGKKLTIATWEDWPTSGTKKNERGERVGDGFAFEFVDILRDKFRFSYDIITPEQNVLGDAHTGILSLLYQKRADMAAALLPVTPTTLKLAQPSISLGETEFVILMERPRASASGSGLLAPFTETVWYLILVSLILVGPVIFVIIKIRNRLLRRRRPLLMPEDPAGMELEDYSLPACVWFVYGALMKQGSTLSPRTGQYPHPPSVHFSGGPAFGST</sequence>
<keyword evidence="2" id="KW-1003">Cell membrane</keyword>
<keyword evidence="10" id="KW-1185">Reference proteome</keyword>
<feature type="transmembrane region" description="Helical" evidence="9">
    <location>
        <begin position="182"/>
        <end position="201"/>
    </location>
</feature>
<dbReference type="PANTHER" id="PTHR42643">
    <property type="entry name" value="IONOTROPIC RECEPTOR 20A-RELATED"/>
    <property type="match status" value="1"/>
</dbReference>
<dbReference type="AlphaFoldDB" id="A0A9C6TYU1"/>